<dbReference type="Proteomes" id="UP000774617">
    <property type="component" value="Unassembled WGS sequence"/>
</dbReference>
<proteinExistence type="predicted"/>
<dbReference type="EMBL" id="JAGTJR010000074">
    <property type="protein sequence ID" value="KAH7016646.1"/>
    <property type="molecule type" value="Genomic_DNA"/>
</dbReference>
<reference evidence="3 4" key="1">
    <citation type="journal article" date="2021" name="Nat. Commun.">
        <title>Genetic determinants of endophytism in the Arabidopsis root mycobiome.</title>
        <authorList>
            <person name="Mesny F."/>
            <person name="Miyauchi S."/>
            <person name="Thiergart T."/>
            <person name="Pickel B."/>
            <person name="Atanasova L."/>
            <person name="Karlsson M."/>
            <person name="Huettel B."/>
            <person name="Barry K.W."/>
            <person name="Haridas S."/>
            <person name="Chen C."/>
            <person name="Bauer D."/>
            <person name="Andreopoulos W."/>
            <person name="Pangilinan J."/>
            <person name="LaButti K."/>
            <person name="Riley R."/>
            <person name="Lipzen A."/>
            <person name="Clum A."/>
            <person name="Drula E."/>
            <person name="Henrissat B."/>
            <person name="Kohler A."/>
            <person name="Grigoriev I.V."/>
            <person name="Martin F.M."/>
            <person name="Hacquard S."/>
        </authorList>
    </citation>
    <scope>NUCLEOTIDE SEQUENCE [LARGE SCALE GENOMIC DNA]</scope>
    <source>
        <strain evidence="3 4">MPI-SDFR-AT-0080</strain>
    </source>
</reference>
<keyword evidence="2" id="KW-0812">Transmembrane</keyword>
<keyword evidence="2" id="KW-0472">Membrane</keyword>
<gene>
    <name evidence="3" type="ORF">B0J12DRAFT_705663</name>
</gene>
<protein>
    <submittedName>
        <fullName evidence="3">Uncharacterized protein</fullName>
    </submittedName>
</protein>
<evidence type="ECO:0000313" key="4">
    <source>
        <dbReference type="Proteomes" id="UP000774617"/>
    </source>
</evidence>
<keyword evidence="2" id="KW-1133">Transmembrane helix</keyword>
<feature type="region of interest" description="Disordered" evidence="1">
    <location>
        <begin position="1"/>
        <end position="53"/>
    </location>
</feature>
<evidence type="ECO:0000313" key="3">
    <source>
        <dbReference type="EMBL" id="KAH7016646.1"/>
    </source>
</evidence>
<feature type="compositionally biased region" description="Polar residues" evidence="1">
    <location>
        <begin position="25"/>
        <end position="38"/>
    </location>
</feature>
<keyword evidence="4" id="KW-1185">Reference proteome</keyword>
<evidence type="ECO:0000256" key="2">
    <source>
        <dbReference type="SAM" id="Phobius"/>
    </source>
</evidence>
<evidence type="ECO:0000256" key="1">
    <source>
        <dbReference type="SAM" id="MobiDB-lite"/>
    </source>
</evidence>
<sequence>MTGRGRVLRSARTTTENMEPPTPLEESSSTKLFPSSQAKRAPTPEPPIRKAPVSRARTKLALASSPSRKAPWWAGLLCMFILTLVHFTNVIALEPSRFSLKLLVEREVRELELDRGIPILGFCYLGELCLLISEALTGVIVSLAISHTVPRQLIFVFVPFLAAAFLYILIMLDISTNSRPSLALDQGWPTHILNSLVLSTVDPSKPWCRALSRLGYFDRSPALLPLKFLRGQEAIERNLSLINN</sequence>
<feature type="transmembrane region" description="Helical" evidence="2">
    <location>
        <begin position="72"/>
        <end position="93"/>
    </location>
</feature>
<organism evidence="3 4">
    <name type="scientific">Macrophomina phaseolina</name>
    <dbReference type="NCBI Taxonomy" id="35725"/>
    <lineage>
        <taxon>Eukaryota</taxon>
        <taxon>Fungi</taxon>
        <taxon>Dikarya</taxon>
        <taxon>Ascomycota</taxon>
        <taxon>Pezizomycotina</taxon>
        <taxon>Dothideomycetes</taxon>
        <taxon>Dothideomycetes incertae sedis</taxon>
        <taxon>Botryosphaeriales</taxon>
        <taxon>Botryosphaeriaceae</taxon>
        <taxon>Macrophomina</taxon>
    </lineage>
</organism>
<comment type="caution">
    <text evidence="3">The sequence shown here is derived from an EMBL/GenBank/DDBJ whole genome shotgun (WGS) entry which is preliminary data.</text>
</comment>
<name>A0ABQ8FRI2_9PEZI</name>
<feature type="transmembrane region" description="Helical" evidence="2">
    <location>
        <begin position="152"/>
        <end position="172"/>
    </location>
</feature>
<accession>A0ABQ8FRI2</accession>
<feature type="transmembrane region" description="Helical" evidence="2">
    <location>
        <begin position="119"/>
        <end position="146"/>
    </location>
</feature>